<dbReference type="EMBL" id="SGPM01000018">
    <property type="protein sequence ID" value="THH32595.1"/>
    <property type="molecule type" value="Genomic_DNA"/>
</dbReference>
<dbReference type="AlphaFoldDB" id="A0A4S4N2K6"/>
<feature type="region of interest" description="Disordered" evidence="1">
    <location>
        <begin position="408"/>
        <end position="484"/>
    </location>
</feature>
<gene>
    <name evidence="2" type="ORF">EUX98_g1596</name>
</gene>
<organism evidence="2 3">
    <name type="scientific">Antrodiella citrinella</name>
    <dbReference type="NCBI Taxonomy" id="2447956"/>
    <lineage>
        <taxon>Eukaryota</taxon>
        <taxon>Fungi</taxon>
        <taxon>Dikarya</taxon>
        <taxon>Basidiomycota</taxon>
        <taxon>Agaricomycotina</taxon>
        <taxon>Agaricomycetes</taxon>
        <taxon>Polyporales</taxon>
        <taxon>Steccherinaceae</taxon>
        <taxon>Antrodiella</taxon>
    </lineage>
</organism>
<feature type="compositionally biased region" description="Low complexity" evidence="1">
    <location>
        <begin position="346"/>
        <end position="356"/>
    </location>
</feature>
<dbReference type="Proteomes" id="UP000308730">
    <property type="component" value="Unassembled WGS sequence"/>
</dbReference>
<name>A0A4S4N2K6_9APHY</name>
<feature type="compositionally biased region" description="Low complexity" evidence="1">
    <location>
        <begin position="308"/>
        <end position="332"/>
    </location>
</feature>
<feature type="compositionally biased region" description="Acidic residues" evidence="1">
    <location>
        <begin position="561"/>
        <end position="570"/>
    </location>
</feature>
<protein>
    <submittedName>
        <fullName evidence="2">Uncharacterized protein</fullName>
    </submittedName>
</protein>
<reference evidence="2 3" key="1">
    <citation type="submission" date="2019-02" db="EMBL/GenBank/DDBJ databases">
        <title>Genome sequencing of the rare red list fungi Antrodiella citrinella (Flaviporus citrinellus).</title>
        <authorList>
            <person name="Buettner E."/>
            <person name="Kellner H."/>
        </authorList>
    </citation>
    <scope>NUCLEOTIDE SEQUENCE [LARGE SCALE GENOMIC DNA]</scope>
    <source>
        <strain evidence="2 3">DSM 108506</strain>
    </source>
</reference>
<accession>A0A4S4N2K6</accession>
<feature type="region of interest" description="Disordered" evidence="1">
    <location>
        <begin position="308"/>
        <end position="370"/>
    </location>
</feature>
<evidence type="ECO:0000313" key="2">
    <source>
        <dbReference type="EMBL" id="THH32595.1"/>
    </source>
</evidence>
<comment type="caution">
    <text evidence="2">The sequence shown here is derived from an EMBL/GenBank/DDBJ whole genome shotgun (WGS) entry which is preliminary data.</text>
</comment>
<keyword evidence="3" id="KW-1185">Reference proteome</keyword>
<feature type="region of interest" description="Disordered" evidence="1">
    <location>
        <begin position="148"/>
        <end position="230"/>
    </location>
</feature>
<dbReference type="OrthoDB" id="3270840at2759"/>
<evidence type="ECO:0000313" key="3">
    <source>
        <dbReference type="Proteomes" id="UP000308730"/>
    </source>
</evidence>
<feature type="compositionally biased region" description="Low complexity" evidence="1">
    <location>
        <begin position="408"/>
        <end position="429"/>
    </location>
</feature>
<sequence length="579" mass="61879">MPQIYRRHTVQASPPPARPPFEFVGGNGNPNPRPYIYRRASGIPAQPQSPIAVDADDSIVLSDLIRTGETSRLRRRGAMRLDHAARPASGSLTNFLAPQQATEEEEENESPVFIGGVDRDDEYYGFGTSGGGGGQEWREWATEAAAQGPYAGAGPTGPGGMQASDLRDRDDNEQPFSLFCGAPIPPDQDPHERDLHWSPSILPSTSHSHSDTHTGASSPHHLPPTNGCGALIHQRAFPQKPRPVWVGKEEATDVVVSLDARYFDSAVVAKMMKSACGCIREGVGCAVCGNPLGTRYMPCQAASDGIFSAPNTSSSTPSSSRLSSISRPTRAPRAPHPSSPRYWNCRPARAASSSSPLRGDKRSSASSDSSNSKRFYVYTFFSDRVRSEPVHDWEEYEPPHHHAAAAALPVQSSQPPQPSQRRPVPVRSQTIRPRADSQSTPSLPASFLALLSPQTPTFPSSSGPTSGPSSGYTSGAGSTSRVLTASPTPISFPVSPIVTSGGPGSGLVPQPIRFREDVVSPRTRNLEDMFDQGMIAGERGTESSQRGEEMMLDADGVVVVDQDEDGEEGVEGDKGIPGR</sequence>
<feature type="region of interest" description="Disordered" evidence="1">
    <location>
        <begin position="1"/>
        <end position="38"/>
    </location>
</feature>
<feature type="region of interest" description="Disordered" evidence="1">
    <location>
        <begin position="560"/>
        <end position="579"/>
    </location>
</feature>
<feature type="compositionally biased region" description="Low complexity" evidence="1">
    <location>
        <begin position="439"/>
        <end position="480"/>
    </location>
</feature>
<proteinExistence type="predicted"/>
<evidence type="ECO:0000256" key="1">
    <source>
        <dbReference type="SAM" id="MobiDB-lite"/>
    </source>
</evidence>